<accession>A0ABV6XXK0</accession>
<feature type="transmembrane region" description="Helical" evidence="1">
    <location>
        <begin position="42"/>
        <end position="62"/>
    </location>
</feature>
<keyword evidence="1" id="KW-0812">Transmembrane</keyword>
<name>A0ABV6XXK0_9ACTN</name>
<reference evidence="2 3" key="1">
    <citation type="submission" date="2024-06" db="EMBL/GenBank/DDBJ databases">
        <authorList>
            <person name="Lee S.D."/>
        </authorList>
    </citation>
    <scope>NUCLEOTIDE SEQUENCE [LARGE SCALE GENOMIC DNA]</scope>
    <source>
        <strain evidence="2 3">N1-10</strain>
    </source>
</reference>
<dbReference type="RefSeq" id="WP_380567796.1">
    <property type="nucleotide sequence ID" value="NZ_JBEUKS010000013.1"/>
</dbReference>
<gene>
    <name evidence="2" type="ORF">ABUW04_30910</name>
</gene>
<protein>
    <submittedName>
        <fullName evidence="2">Uncharacterized protein</fullName>
    </submittedName>
</protein>
<keyword evidence="1" id="KW-0472">Membrane</keyword>
<keyword evidence="1" id="KW-1133">Transmembrane helix</keyword>
<organism evidence="2 3">
    <name type="scientific">Streptacidiphilus jeojiensis</name>
    <dbReference type="NCBI Taxonomy" id="3229225"/>
    <lineage>
        <taxon>Bacteria</taxon>
        <taxon>Bacillati</taxon>
        <taxon>Actinomycetota</taxon>
        <taxon>Actinomycetes</taxon>
        <taxon>Kitasatosporales</taxon>
        <taxon>Streptomycetaceae</taxon>
        <taxon>Streptacidiphilus</taxon>
    </lineage>
</organism>
<sequence length="386" mass="40130">MDFEDRFGRALREAGQQYAIGAAEPLLERSLRRGRTLRGRRIAYAVVGGATAVAVAVAGTALSSPAPSAVTRPTVVSPSVSGAQIVSLLESMLPPGKVTATRGTGVGGGRPASVTPTAELVFNDGHGAAWLAITFSRASKSKLPTCSTGAESATVLSCSETVLPNGSTVMALKEDFGGSVLLWSVWLVTRNGDRAEIQETNSATGNPSSKVSRATPPLSTAQLSAIVADSAWSPVFTALRAPAGSAGQPTQAQVTAIARQLQPAGAEFVTQNGATAFLVSRNGVVSNDMIGTRLSIAVQRWPAQARSEIRPDAFASATRLPDGTLMTTDQSAPTSSLRVWRISVLKPDGTLVELNEQTTSRVGTTAHPALSMDELKTIALSPLWSR</sequence>
<keyword evidence="3" id="KW-1185">Reference proteome</keyword>
<comment type="caution">
    <text evidence="2">The sequence shown here is derived from an EMBL/GenBank/DDBJ whole genome shotgun (WGS) entry which is preliminary data.</text>
</comment>
<evidence type="ECO:0000256" key="1">
    <source>
        <dbReference type="SAM" id="Phobius"/>
    </source>
</evidence>
<evidence type="ECO:0000313" key="3">
    <source>
        <dbReference type="Proteomes" id="UP001592581"/>
    </source>
</evidence>
<proteinExistence type="predicted"/>
<evidence type="ECO:0000313" key="2">
    <source>
        <dbReference type="EMBL" id="MFC1442672.1"/>
    </source>
</evidence>
<dbReference type="Proteomes" id="UP001592581">
    <property type="component" value="Unassembled WGS sequence"/>
</dbReference>
<dbReference type="EMBL" id="JBEUKS010000013">
    <property type="protein sequence ID" value="MFC1442672.1"/>
    <property type="molecule type" value="Genomic_DNA"/>
</dbReference>